<gene>
    <name evidence="1" type="ORF">METZ01_LOCUS32818</name>
</gene>
<organism evidence="1">
    <name type="scientific">marine metagenome</name>
    <dbReference type="NCBI Taxonomy" id="408172"/>
    <lineage>
        <taxon>unclassified sequences</taxon>
        <taxon>metagenomes</taxon>
        <taxon>ecological metagenomes</taxon>
    </lineage>
</organism>
<sequence>MNLQKAIDRWRDQETYKKQSGIHWFVWLLENPKSPISLTGAIDLYHHDIIHILLNRGMEVKDEAMVIGFTMGNSETTKPWVKWLFEFCVRYLYPEGYRFTPNDLAEYEMGYAYGLSLEKKNIHLACFDISQDVRTIRNIWGINIGKVL</sequence>
<dbReference type="AlphaFoldDB" id="A0A381QLZ4"/>
<protein>
    <submittedName>
        <fullName evidence="1">Uncharacterized protein</fullName>
    </submittedName>
</protein>
<accession>A0A381QLZ4</accession>
<name>A0A381QLZ4_9ZZZZ</name>
<dbReference type="EMBL" id="UINC01001407">
    <property type="protein sequence ID" value="SUZ79964.1"/>
    <property type="molecule type" value="Genomic_DNA"/>
</dbReference>
<reference evidence="1" key="1">
    <citation type="submission" date="2018-05" db="EMBL/GenBank/DDBJ databases">
        <authorList>
            <person name="Lanie J.A."/>
            <person name="Ng W.-L."/>
            <person name="Kazmierczak K.M."/>
            <person name="Andrzejewski T.M."/>
            <person name="Davidsen T.M."/>
            <person name="Wayne K.J."/>
            <person name="Tettelin H."/>
            <person name="Glass J.I."/>
            <person name="Rusch D."/>
            <person name="Podicherti R."/>
            <person name="Tsui H.-C.T."/>
            <person name="Winkler M.E."/>
        </authorList>
    </citation>
    <scope>NUCLEOTIDE SEQUENCE</scope>
</reference>
<evidence type="ECO:0000313" key="1">
    <source>
        <dbReference type="EMBL" id="SUZ79964.1"/>
    </source>
</evidence>
<proteinExistence type="predicted"/>